<evidence type="ECO:0000313" key="10">
    <source>
        <dbReference type="EMBL" id="CAL4764235.1"/>
    </source>
</evidence>
<dbReference type="OrthoDB" id="378564at2759"/>
<comment type="caution">
    <text evidence="8">The sequence shown here is derived from an EMBL/GenBank/DDBJ whole genome shotgun (WGS) entry which is preliminary data.</text>
</comment>
<comment type="subcellular location">
    <subcellularLocation>
        <location evidence="1">Membrane</location>
        <topology evidence="1">Multi-pass membrane protein</topology>
    </subcellularLocation>
</comment>
<evidence type="ECO:0000256" key="4">
    <source>
        <dbReference type="ARBA" id="ARBA00022989"/>
    </source>
</evidence>
<feature type="region of interest" description="Disordered" evidence="6">
    <location>
        <begin position="372"/>
        <end position="432"/>
    </location>
</feature>
<feature type="compositionally biased region" description="Low complexity" evidence="6">
    <location>
        <begin position="467"/>
        <end position="479"/>
    </location>
</feature>
<evidence type="ECO:0000256" key="3">
    <source>
        <dbReference type="ARBA" id="ARBA00022692"/>
    </source>
</evidence>
<feature type="compositionally biased region" description="Acidic residues" evidence="6">
    <location>
        <begin position="414"/>
        <end position="428"/>
    </location>
</feature>
<feature type="transmembrane region" description="Helical" evidence="7">
    <location>
        <begin position="195"/>
        <end position="215"/>
    </location>
</feature>
<comment type="similarity">
    <text evidence="2">Belongs to the CLPTM1 family.</text>
</comment>
<feature type="transmembrane region" description="Helical" evidence="7">
    <location>
        <begin position="992"/>
        <end position="1011"/>
    </location>
</feature>
<evidence type="ECO:0000256" key="2">
    <source>
        <dbReference type="ARBA" id="ARBA00009310"/>
    </source>
</evidence>
<dbReference type="PANTHER" id="PTHR21347">
    <property type="entry name" value="CLEFT LIP AND PALATE ASSOCIATED TRANSMEMBRANE PROTEIN-RELATED"/>
    <property type="match status" value="1"/>
</dbReference>
<feature type="transmembrane region" description="Helical" evidence="7">
    <location>
        <begin position="313"/>
        <end position="332"/>
    </location>
</feature>
<feature type="transmembrane region" description="Helical" evidence="7">
    <location>
        <begin position="938"/>
        <end position="962"/>
    </location>
</feature>
<name>A0A9P1FI15_9DINO</name>
<organism evidence="8">
    <name type="scientific">Cladocopium goreaui</name>
    <dbReference type="NCBI Taxonomy" id="2562237"/>
    <lineage>
        <taxon>Eukaryota</taxon>
        <taxon>Sar</taxon>
        <taxon>Alveolata</taxon>
        <taxon>Dinophyceae</taxon>
        <taxon>Suessiales</taxon>
        <taxon>Symbiodiniaceae</taxon>
        <taxon>Cladocopium</taxon>
    </lineage>
</organism>
<evidence type="ECO:0000256" key="6">
    <source>
        <dbReference type="SAM" id="MobiDB-lite"/>
    </source>
</evidence>
<dbReference type="AlphaFoldDB" id="A0A9P1FI15"/>
<keyword evidence="5 7" id="KW-0472">Membrane</keyword>
<reference evidence="8" key="1">
    <citation type="submission" date="2022-10" db="EMBL/GenBank/DDBJ databases">
        <authorList>
            <person name="Chen Y."/>
            <person name="Dougan E. K."/>
            <person name="Chan C."/>
            <person name="Rhodes N."/>
            <person name="Thang M."/>
        </authorList>
    </citation>
    <scope>NUCLEOTIDE SEQUENCE</scope>
</reference>
<keyword evidence="4 7" id="KW-1133">Transmembrane helix</keyword>
<evidence type="ECO:0000256" key="5">
    <source>
        <dbReference type="ARBA" id="ARBA00023136"/>
    </source>
</evidence>
<evidence type="ECO:0000313" key="11">
    <source>
        <dbReference type="Proteomes" id="UP001152797"/>
    </source>
</evidence>
<evidence type="ECO:0000313" key="9">
    <source>
        <dbReference type="EMBL" id="CAL1130298.1"/>
    </source>
</evidence>
<dbReference type="Pfam" id="PF05602">
    <property type="entry name" value="CLPTM1"/>
    <property type="match status" value="1"/>
</dbReference>
<feature type="transmembrane region" description="Helical" evidence="7">
    <location>
        <begin position="1026"/>
        <end position="1049"/>
    </location>
</feature>
<evidence type="ECO:0000256" key="1">
    <source>
        <dbReference type="ARBA" id="ARBA00004141"/>
    </source>
</evidence>
<feature type="region of interest" description="Disordered" evidence="6">
    <location>
        <begin position="457"/>
        <end position="484"/>
    </location>
</feature>
<gene>
    <name evidence="8" type="ORF">C1SCF055_LOCUS5106</name>
</gene>
<reference evidence="9" key="2">
    <citation type="submission" date="2024-04" db="EMBL/GenBank/DDBJ databases">
        <authorList>
            <person name="Chen Y."/>
            <person name="Shah S."/>
            <person name="Dougan E. K."/>
            <person name="Thang M."/>
            <person name="Chan C."/>
        </authorList>
    </citation>
    <scope>NUCLEOTIDE SEQUENCE [LARGE SCALE GENOMIC DNA]</scope>
</reference>
<evidence type="ECO:0000256" key="7">
    <source>
        <dbReference type="SAM" id="Phobius"/>
    </source>
</evidence>
<keyword evidence="3 7" id="KW-0812">Transmembrane</keyword>
<sequence>MFPKAGITLTVSLRQKWKLNMFLAVERGESVPPEEVVQSSMPLVVTMKNLDSHSGESSLWSSEEEEVQVNHSAKVPYFKTKLDIRPVVDHTAFQQAASQQGPFARIKKFPDLGVYQPQLFISDFWLLEKDYLELNETSQNRTLNLTLSYSAVSLFSWSIQVQMAEQWMQQSEYGLTDTQRDSFMLKRLYLDTNPYFLAFSAAFIILHSVFSMLAFKNDIQFWRQNESMKGLSARSMMVSFVMQLITAVYLLNSRETSRLLLFEIVLDTGLAFWKLRKAIKIEVVKEFPFISFGGQKGYEEAGTDKYDEEALRYMYAIAVPLFIGFTIRSSLYEKVRPPRLCCRLLYAGTPPSPNGAEEVEVEAPEAARWAWAAAPRRPRARRPRPRRSFTPSTGTPDTESRPTSSSFGGTWPDLADEEEDDFADDPDPVPEARWLEQGNAVGACWGQKFLNRMVMKKPSRVTKSITKTKSQASGSQSSKARQEAGSTVVSINRAPVLTLWITVCMRQLGHKEELALTAAKAVTALCARAKGRSLGIIPSSPKRTKASTPKENDTVRIAGMNIPVAKASHEGLRATNRGEPMDPQQVQKYLTSSFKENLQATRSAMEVAARRRTSQVLRSDCLSIYEKFRPEWKGWGVKGELSLKAVRARQKSNNSMEALRLNLAQSGHAWPVGCAVEVLLPPGVLLSRWSCQSGRLVNYDPDANCLEVCFTDGSTHTVPVNRARRLPMGSPTGNGLLAEDRTTDVTEAIRMHESISPERWCVTYRDLRYLWQEVAEAIRQGEIVPDESASETSEAIDYGPSIYTVNEQYIKPITAAAGKMSWALMMHPLGLDCDLFVSHAWQEGIFEFLSKLSACWPYSARNAWCCMLANPQNLNIGSMLQCPRTSPFALALQASRHMLVVPNHCKSLYTRLWCGYEAHVASEQGKVVQLATPPRIHYIYRSLLIATGPILLGLSVGILLCYHQVDLRRELVILECCAAVVSVTTSNTLCQVANHCGLLVAACLMSLWLSLKPTTCPDPESTRTCFLYSAIFQADLVWLCATLIFFLIAELDRKKGIDLLQAAQQLSAGYQGSIYFASCSDETDKEHIWAEIDDKVQDVDSSINVLMSAGMSSPALRNVAAAGVNIEYAGHVEYALPSVFLRPQLRGNDLGSGRENPYKTE</sequence>
<feature type="transmembrane region" description="Helical" evidence="7">
    <location>
        <begin position="236"/>
        <end position="252"/>
    </location>
</feature>
<accession>A0A9P1FI15</accession>
<proteinExistence type="inferred from homology"/>
<feature type="compositionally biased region" description="Polar residues" evidence="6">
    <location>
        <begin position="389"/>
        <end position="408"/>
    </location>
</feature>
<dbReference type="PANTHER" id="PTHR21347:SF0">
    <property type="entry name" value="LIPID SCRAMBLASE CLPTM1L"/>
    <property type="match status" value="1"/>
</dbReference>
<dbReference type="Proteomes" id="UP001152797">
    <property type="component" value="Unassembled WGS sequence"/>
</dbReference>
<dbReference type="EMBL" id="CAMXCT020000306">
    <property type="protein sequence ID" value="CAL1130298.1"/>
    <property type="molecule type" value="Genomic_DNA"/>
</dbReference>
<dbReference type="GO" id="GO:0016020">
    <property type="term" value="C:membrane"/>
    <property type="evidence" value="ECO:0007669"/>
    <property type="project" value="UniProtKB-SubCell"/>
</dbReference>
<protein>
    <submittedName>
        <fullName evidence="10">Lipid scramblase CLPTM1 (Cleft lip and palate transmembrane protein 1 homolog)</fullName>
    </submittedName>
</protein>
<dbReference type="EMBL" id="CAMXCT010000306">
    <property type="protein sequence ID" value="CAI3976923.1"/>
    <property type="molecule type" value="Genomic_DNA"/>
</dbReference>
<feature type="compositionally biased region" description="Basic residues" evidence="6">
    <location>
        <begin position="376"/>
        <end position="387"/>
    </location>
</feature>
<keyword evidence="11" id="KW-1185">Reference proteome</keyword>
<dbReference type="InterPro" id="IPR008429">
    <property type="entry name" value="CLPTM1"/>
</dbReference>
<dbReference type="EMBL" id="CAMXCT030000306">
    <property type="protein sequence ID" value="CAL4764235.1"/>
    <property type="molecule type" value="Genomic_DNA"/>
</dbReference>
<evidence type="ECO:0000313" key="8">
    <source>
        <dbReference type="EMBL" id="CAI3976923.1"/>
    </source>
</evidence>
<dbReference type="GO" id="GO:0012505">
    <property type="term" value="C:endomembrane system"/>
    <property type="evidence" value="ECO:0007669"/>
    <property type="project" value="TreeGrafter"/>
</dbReference>